<keyword evidence="2" id="KW-1185">Reference proteome</keyword>
<organism evidence="2 3">
    <name type="scientific">Steinernema glaseri</name>
    <dbReference type="NCBI Taxonomy" id="37863"/>
    <lineage>
        <taxon>Eukaryota</taxon>
        <taxon>Metazoa</taxon>
        <taxon>Ecdysozoa</taxon>
        <taxon>Nematoda</taxon>
        <taxon>Chromadorea</taxon>
        <taxon>Rhabditida</taxon>
        <taxon>Tylenchina</taxon>
        <taxon>Panagrolaimomorpha</taxon>
        <taxon>Strongyloidoidea</taxon>
        <taxon>Steinernematidae</taxon>
        <taxon>Steinernema</taxon>
    </lineage>
</organism>
<dbReference type="AlphaFoldDB" id="A0A1I7ZH24"/>
<evidence type="ECO:0000256" key="1">
    <source>
        <dbReference type="SAM" id="MobiDB-lite"/>
    </source>
</evidence>
<name>A0A1I7ZH24_9BILA</name>
<feature type="region of interest" description="Disordered" evidence="1">
    <location>
        <begin position="41"/>
        <end position="64"/>
    </location>
</feature>
<sequence length="92" mass="10486">MFDTQPLVSHLVRLANYAISVPSSKRRAVLSVDTEQIRCEHRKHRKTERGVSSTTDEESRLLQQQTDSRYAGGCGVRFSALSHIFVERHTCL</sequence>
<evidence type="ECO:0000313" key="2">
    <source>
        <dbReference type="Proteomes" id="UP000095287"/>
    </source>
</evidence>
<proteinExistence type="predicted"/>
<reference evidence="3" key="1">
    <citation type="submission" date="2016-11" db="UniProtKB">
        <authorList>
            <consortium name="WormBaseParasite"/>
        </authorList>
    </citation>
    <scope>IDENTIFICATION</scope>
</reference>
<evidence type="ECO:0000313" key="3">
    <source>
        <dbReference type="WBParaSite" id="L893_g26356.t1"/>
    </source>
</evidence>
<accession>A0A1I7ZH24</accession>
<protein>
    <submittedName>
        <fullName evidence="3">Secreted protein</fullName>
    </submittedName>
</protein>
<dbReference type="Proteomes" id="UP000095287">
    <property type="component" value="Unplaced"/>
</dbReference>
<dbReference type="WBParaSite" id="L893_g26356.t1">
    <property type="protein sequence ID" value="L893_g26356.t1"/>
    <property type="gene ID" value="L893_g26356"/>
</dbReference>